<evidence type="ECO:0000256" key="3">
    <source>
        <dbReference type="ARBA" id="ARBA00023015"/>
    </source>
</evidence>
<keyword evidence="4" id="KW-0238">DNA-binding</keyword>
<dbReference type="RefSeq" id="WP_142932404.1">
    <property type="nucleotide sequence ID" value="NZ_ML660166.1"/>
</dbReference>
<feature type="domain" description="HTH luxR-type" evidence="7">
    <location>
        <begin position="142"/>
        <end position="207"/>
    </location>
</feature>
<accession>A0A545UAI9</accession>
<organism evidence="9 10">
    <name type="scientific">Aliikangiella coralliicola</name>
    <dbReference type="NCBI Taxonomy" id="2592383"/>
    <lineage>
        <taxon>Bacteria</taxon>
        <taxon>Pseudomonadati</taxon>
        <taxon>Pseudomonadota</taxon>
        <taxon>Gammaproteobacteria</taxon>
        <taxon>Oceanospirillales</taxon>
        <taxon>Pleioneaceae</taxon>
        <taxon>Aliikangiella</taxon>
    </lineage>
</organism>
<dbReference type="PANTHER" id="PTHR43214">
    <property type="entry name" value="TWO-COMPONENT RESPONSE REGULATOR"/>
    <property type="match status" value="1"/>
</dbReference>
<dbReference type="PROSITE" id="PS50110">
    <property type="entry name" value="RESPONSE_REGULATORY"/>
    <property type="match status" value="1"/>
</dbReference>
<dbReference type="CDD" id="cd17535">
    <property type="entry name" value="REC_NarL-like"/>
    <property type="match status" value="1"/>
</dbReference>
<proteinExistence type="predicted"/>
<comment type="caution">
    <text evidence="9">The sequence shown here is derived from an EMBL/GenBank/DDBJ whole genome shotgun (WGS) entry which is preliminary data.</text>
</comment>
<keyword evidence="2" id="KW-0902">Two-component regulatory system</keyword>
<gene>
    <name evidence="9" type="primary">uvrY</name>
    <name evidence="9" type="ORF">FLL46_16345</name>
</gene>
<dbReference type="InterPro" id="IPR011006">
    <property type="entry name" value="CheY-like_superfamily"/>
</dbReference>
<name>A0A545UAI9_9GAMM</name>
<keyword evidence="5" id="KW-0804">Transcription</keyword>
<dbReference type="Proteomes" id="UP000315439">
    <property type="component" value="Unassembled WGS sequence"/>
</dbReference>
<evidence type="ECO:0000256" key="1">
    <source>
        <dbReference type="ARBA" id="ARBA00022553"/>
    </source>
</evidence>
<evidence type="ECO:0000256" key="6">
    <source>
        <dbReference type="PROSITE-ProRule" id="PRU00169"/>
    </source>
</evidence>
<dbReference type="GO" id="GO:0000160">
    <property type="term" value="P:phosphorelay signal transduction system"/>
    <property type="evidence" value="ECO:0007669"/>
    <property type="project" value="UniProtKB-KW"/>
</dbReference>
<dbReference type="CDD" id="cd06170">
    <property type="entry name" value="LuxR_C_like"/>
    <property type="match status" value="1"/>
</dbReference>
<sequence length="214" mass="23912">MIKVLIVDDHELIRSGISRLLADHEKINVIGEASSGEEGITKSRELRPDVVLMDANMPGIGGLEATRRLLRFDPDIKVIAVTVHGDEPYPTRFMQAGAAGYITKGADIEEMVIAIRQVASGKRYLAPDIAQQMALNAVNPDEGSPFDDLSDREMQVMLMITRGQKVQDISEQLFLSPKTVNSYRYRLFEKLKIENDVELTHLAIRHGIIESEKL</sequence>
<evidence type="ECO:0000256" key="2">
    <source>
        <dbReference type="ARBA" id="ARBA00023012"/>
    </source>
</evidence>
<dbReference type="SMART" id="SM00448">
    <property type="entry name" value="REC"/>
    <property type="match status" value="1"/>
</dbReference>
<dbReference type="PRINTS" id="PR00038">
    <property type="entry name" value="HTHLUXR"/>
</dbReference>
<keyword evidence="3" id="KW-0805">Transcription regulation</keyword>
<evidence type="ECO:0000259" key="8">
    <source>
        <dbReference type="PROSITE" id="PS50110"/>
    </source>
</evidence>
<feature type="domain" description="Response regulatory" evidence="8">
    <location>
        <begin position="3"/>
        <end position="119"/>
    </location>
</feature>
<keyword evidence="1 6" id="KW-0597">Phosphoprotein</keyword>
<reference evidence="9 10" key="1">
    <citation type="submission" date="2019-07" db="EMBL/GenBank/DDBJ databases">
        <title>Draft genome for Aliikangiella sp. M105.</title>
        <authorList>
            <person name="Wang G."/>
        </authorList>
    </citation>
    <scope>NUCLEOTIDE SEQUENCE [LARGE SCALE GENOMIC DNA]</scope>
    <source>
        <strain evidence="9 10">M105</strain>
    </source>
</reference>
<dbReference type="GO" id="GO:0003677">
    <property type="term" value="F:DNA binding"/>
    <property type="evidence" value="ECO:0007669"/>
    <property type="project" value="UniProtKB-KW"/>
</dbReference>
<dbReference type="Pfam" id="PF00072">
    <property type="entry name" value="Response_reg"/>
    <property type="match status" value="1"/>
</dbReference>
<dbReference type="Pfam" id="PF00196">
    <property type="entry name" value="GerE"/>
    <property type="match status" value="1"/>
</dbReference>
<dbReference type="InterPro" id="IPR016032">
    <property type="entry name" value="Sig_transdc_resp-reg_C-effctor"/>
</dbReference>
<dbReference type="InterPro" id="IPR000792">
    <property type="entry name" value="Tscrpt_reg_LuxR_C"/>
</dbReference>
<keyword evidence="10" id="KW-1185">Reference proteome</keyword>
<dbReference type="Gene3D" id="3.40.50.2300">
    <property type="match status" value="1"/>
</dbReference>
<evidence type="ECO:0000259" key="7">
    <source>
        <dbReference type="PROSITE" id="PS50043"/>
    </source>
</evidence>
<dbReference type="SMART" id="SM00421">
    <property type="entry name" value="HTH_LUXR"/>
    <property type="match status" value="1"/>
</dbReference>
<dbReference type="InterPro" id="IPR058245">
    <property type="entry name" value="NreC/VraR/RcsB-like_REC"/>
</dbReference>
<dbReference type="AlphaFoldDB" id="A0A545UAI9"/>
<dbReference type="SUPFAM" id="SSF46894">
    <property type="entry name" value="C-terminal effector domain of the bipartite response regulators"/>
    <property type="match status" value="1"/>
</dbReference>
<dbReference type="SUPFAM" id="SSF52172">
    <property type="entry name" value="CheY-like"/>
    <property type="match status" value="1"/>
</dbReference>
<dbReference type="PROSITE" id="PS50043">
    <property type="entry name" value="HTH_LUXR_2"/>
    <property type="match status" value="1"/>
</dbReference>
<dbReference type="InterPro" id="IPR039420">
    <property type="entry name" value="WalR-like"/>
</dbReference>
<feature type="modified residue" description="4-aspartylphosphate" evidence="6">
    <location>
        <position position="54"/>
    </location>
</feature>
<dbReference type="EMBL" id="VIKS01000010">
    <property type="protein sequence ID" value="TQV86481.1"/>
    <property type="molecule type" value="Genomic_DNA"/>
</dbReference>
<evidence type="ECO:0000256" key="5">
    <source>
        <dbReference type="ARBA" id="ARBA00023163"/>
    </source>
</evidence>
<dbReference type="PROSITE" id="PS00622">
    <property type="entry name" value="HTH_LUXR_1"/>
    <property type="match status" value="1"/>
</dbReference>
<dbReference type="GO" id="GO:0006355">
    <property type="term" value="P:regulation of DNA-templated transcription"/>
    <property type="evidence" value="ECO:0007669"/>
    <property type="project" value="InterPro"/>
</dbReference>
<evidence type="ECO:0000313" key="9">
    <source>
        <dbReference type="EMBL" id="TQV86481.1"/>
    </source>
</evidence>
<dbReference type="PANTHER" id="PTHR43214:SF3">
    <property type="entry name" value="RESPONSE REGULATOR UVRY"/>
    <property type="match status" value="1"/>
</dbReference>
<protein>
    <submittedName>
        <fullName evidence="9">UvrY/SirA/GacA family response regulator transcription factor</fullName>
    </submittedName>
</protein>
<dbReference type="NCBIfam" id="NF007018">
    <property type="entry name" value="PRK09483.1"/>
    <property type="match status" value="1"/>
</dbReference>
<dbReference type="InterPro" id="IPR001789">
    <property type="entry name" value="Sig_transdc_resp-reg_receiver"/>
</dbReference>
<evidence type="ECO:0000313" key="10">
    <source>
        <dbReference type="Proteomes" id="UP000315439"/>
    </source>
</evidence>
<evidence type="ECO:0000256" key="4">
    <source>
        <dbReference type="ARBA" id="ARBA00023125"/>
    </source>
</evidence>
<dbReference type="OrthoDB" id="9796655at2"/>